<dbReference type="Proteomes" id="UP000444185">
    <property type="component" value="Unassembled WGS sequence"/>
</dbReference>
<gene>
    <name evidence="2" type="ORF">GRI42_02090</name>
</gene>
<feature type="transmembrane region" description="Helical" evidence="1">
    <location>
        <begin position="49"/>
        <end position="70"/>
    </location>
</feature>
<evidence type="ECO:0000313" key="3">
    <source>
        <dbReference type="Proteomes" id="UP000444185"/>
    </source>
</evidence>
<sequence length="81" mass="8982">MDRGEKKRDRGLLVLAVMLVAAILGGPAIFYGFLAMGEAGVFDNAKDNFWPIVLVVLVLVVAWWVFILFLGSRDLRAKDSE</sequence>
<keyword evidence="1" id="KW-0472">Membrane</keyword>
<organism evidence="2 3">
    <name type="scientific">Qipengyuania gaetbuli</name>
    <dbReference type="NCBI Taxonomy" id="266952"/>
    <lineage>
        <taxon>Bacteria</taxon>
        <taxon>Pseudomonadati</taxon>
        <taxon>Pseudomonadota</taxon>
        <taxon>Alphaproteobacteria</taxon>
        <taxon>Sphingomonadales</taxon>
        <taxon>Erythrobacteraceae</taxon>
        <taxon>Qipengyuania</taxon>
    </lineage>
</organism>
<proteinExistence type="predicted"/>
<accession>A0A844XYW3</accession>
<feature type="transmembrane region" description="Helical" evidence="1">
    <location>
        <begin position="12"/>
        <end position="37"/>
    </location>
</feature>
<dbReference type="EMBL" id="WTYF01000003">
    <property type="protein sequence ID" value="MXO50092.1"/>
    <property type="molecule type" value="Genomic_DNA"/>
</dbReference>
<comment type="caution">
    <text evidence="2">The sequence shown here is derived from an EMBL/GenBank/DDBJ whole genome shotgun (WGS) entry which is preliminary data.</text>
</comment>
<evidence type="ECO:0000256" key="1">
    <source>
        <dbReference type="SAM" id="Phobius"/>
    </source>
</evidence>
<keyword evidence="1" id="KW-0812">Transmembrane</keyword>
<keyword evidence="3" id="KW-1185">Reference proteome</keyword>
<protein>
    <submittedName>
        <fullName evidence="2">Uncharacterized protein</fullName>
    </submittedName>
</protein>
<dbReference type="AlphaFoldDB" id="A0A844XYW3"/>
<name>A0A844XYW3_9SPHN</name>
<reference evidence="2 3" key="1">
    <citation type="submission" date="2019-12" db="EMBL/GenBank/DDBJ databases">
        <title>Genomic-based taxomic classification of the family Erythrobacteraceae.</title>
        <authorList>
            <person name="Xu L."/>
        </authorList>
    </citation>
    <scope>NUCLEOTIDE SEQUENCE [LARGE SCALE GENOMIC DNA]</scope>
    <source>
        <strain evidence="2 3">DSM 16225</strain>
    </source>
</reference>
<dbReference type="RefSeq" id="WP_160606408.1">
    <property type="nucleotide sequence ID" value="NZ_WTYF01000003.1"/>
</dbReference>
<evidence type="ECO:0000313" key="2">
    <source>
        <dbReference type="EMBL" id="MXO50092.1"/>
    </source>
</evidence>
<keyword evidence="1" id="KW-1133">Transmembrane helix</keyword>